<dbReference type="InterPro" id="IPR057721">
    <property type="entry name" value="BCD1_alpha/beta"/>
</dbReference>
<reference evidence="15 16" key="1">
    <citation type="submission" date="2017-06" db="EMBL/GenBank/DDBJ databases">
        <title>Ant-infecting Ophiocordyceps genomes reveal a high diversity of potential behavioral manipulation genes and a possible major role for enterotoxins.</title>
        <authorList>
            <person name="De Bekker C."/>
            <person name="Evans H.C."/>
            <person name="Brachmann A."/>
            <person name="Hughes D.P."/>
        </authorList>
    </citation>
    <scope>NUCLEOTIDE SEQUENCE [LARGE SCALE GENOMIC DNA]</scope>
    <source>
        <strain evidence="15 16">1348a</strain>
    </source>
</reference>
<dbReference type="InterPro" id="IPR007529">
    <property type="entry name" value="Znf_HIT"/>
</dbReference>
<evidence type="ECO:0000256" key="2">
    <source>
        <dbReference type="ARBA" id="ARBA00022517"/>
    </source>
</evidence>
<dbReference type="SUPFAM" id="SSF144232">
    <property type="entry name" value="HIT/MYND zinc finger-like"/>
    <property type="match status" value="1"/>
</dbReference>
<dbReference type="GO" id="GO:0048254">
    <property type="term" value="P:snoRNA localization"/>
    <property type="evidence" value="ECO:0007669"/>
    <property type="project" value="TreeGrafter"/>
</dbReference>
<protein>
    <recommendedName>
        <fullName evidence="11">Box C/D snoRNA protein 1</fullName>
    </recommendedName>
    <alternativeName>
        <fullName evidence="12">Zinc finger HIT domain-containing protein 6</fullName>
    </alternativeName>
</protein>
<evidence type="ECO:0000256" key="5">
    <source>
        <dbReference type="ARBA" id="ARBA00022771"/>
    </source>
</evidence>
<keyword evidence="7" id="KW-0832">Ubl conjugation</keyword>
<evidence type="ECO:0000259" key="14">
    <source>
        <dbReference type="PROSITE" id="PS51083"/>
    </source>
</evidence>
<comment type="function">
    <text evidence="8">Required for box C/D snoRNAs accumulation involved in snoRNA processing, snoRNA transport to the nucleolus and ribosome biogenesis.</text>
</comment>
<keyword evidence="6" id="KW-0862">Zinc</keyword>
<evidence type="ECO:0000256" key="6">
    <source>
        <dbReference type="ARBA" id="ARBA00022833"/>
    </source>
</evidence>
<keyword evidence="1" id="KW-1017">Isopeptide bond</keyword>
<dbReference type="EMBL" id="NJEU01000317">
    <property type="protein sequence ID" value="PHH76442.1"/>
    <property type="molecule type" value="Genomic_DNA"/>
</dbReference>
<name>A0A2C5Z9Q7_9HYPO</name>
<organism evidence="15 16">
    <name type="scientific">Ophiocordyceps australis</name>
    <dbReference type="NCBI Taxonomy" id="1399860"/>
    <lineage>
        <taxon>Eukaryota</taxon>
        <taxon>Fungi</taxon>
        <taxon>Dikarya</taxon>
        <taxon>Ascomycota</taxon>
        <taxon>Pezizomycotina</taxon>
        <taxon>Sordariomycetes</taxon>
        <taxon>Hypocreomycetidae</taxon>
        <taxon>Hypocreales</taxon>
        <taxon>Ophiocordycipitaceae</taxon>
        <taxon>Ophiocordyceps</taxon>
    </lineage>
</organism>
<dbReference type="GO" id="GO:0008270">
    <property type="term" value="F:zinc ion binding"/>
    <property type="evidence" value="ECO:0007669"/>
    <property type="project" value="UniProtKB-UniRule"/>
</dbReference>
<evidence type="ECO:0000256" key="12">
    <source>
        <dbReference type="ARBA" id="ARBA00077531"/>
    </source>
</evidence>
<dbReference type="GO" id="GO:0005634">
    <property type="term" value="C:nucleus"/>
    <property type="evidence" value="ECO:0007669"/>
    <property type="project" value="TreeGrafter"/>
</dbReference>
<sequence>MADPLLTSLCSICHMSPPVYKCPRCSIATCSVPCVKKHKAWSQCSGERDATAYVPPSKLRTVAGVNHDYNFLHGMDLSRERTERVLVDDRQILQAEDLLPPLTKQTVKWKAGRDGKQRRVLVTRVVPRRTKKRRMERLLGKRLRQLNIDVVFAPTGMSRQRWNKTAFNRHTRRISWQVEWLVFDTENQITRRLSKALDNVPLYKAYHDMEPKRQRKPIWNEEVQRIASSAWTPGLDTLQEPGTGQWRVYCEAPILSQGPA</sequence>
<evidence type="ECO:0000256" key="13">
    <source>
        <dbReference type="PROSITE-ProRule" id="PRU00453"/>
    </source>
</evidence>
<dbReference type="Gene3D" id="3.30.60.190">
    <property type="match status" value="1"/>
</dbReference>
<dbReference type="GO" id="GO:0000492">
    <property type="term" value="P:box C/D snoRNP assembly"/>
    <property type="evidence" value="ECO:0007669"/>
    <property type="project" value="TreeGrafter"/>
</dbReference>
<evidence type="ECO:0000313" key="15">
    <source>
        <dbReference type="EMBL" id="PHH76442.1"/>
    </source>
</evidence>
<dbReference type="GO" id="GO:0070761">
    <property type="term" value="C:pre-snoRNP complex"/>
    <property type="evidence" value="ECO:0007669"/>
    <property type="project" value="TreeGrafter"/>
</dbReference>
<evidence type="ECO:0000256" key="3">
    <source>
        <dbReference type="ARBA" id="ARBA00022553"/>
    </source>
</evidence>
<keyword evidence="16" id="KW-1185">Reference proteome</keyword>
<dbReference type="PANTHER" id="PTHR13483:SF11">
    <property type="entry name" value="ZINC FINGER HIT DOMAIN-CONTAINING PROTEIN 3"/>
    <property type="match status" value="1"/>
</dbReference>
<keyword evidence="2" id="KW-0690">Ribosome biogenesis</keyword>
<feature type="domain" description="HIT-type" evidence="14">
    <location>
        <begin position="10"/>
        <end position="44"/>
    </location>
</feature>
<evidence type="ECO:0000256" key="11">
    <source>
        <dbReference type="ARBA" id="ARBA00068630"/>
    </source>
</evidence>
<comment type="subunit">
    <text evidence="10">Interacts with FBL, SNU13, NOP58, NUFIP1, RUVBL1, RUVBL2 and TAF9. Interacts (via HIT-type zinc finger) with the RUVBL1/RUVBL2 complex in the presence of ADP.</text>
</comment>
<keyword evidence="3" id="KW-0597">Phosphoprotein</keyword>
<dbReference type="InterPro" id="IPR051639">
    <property type="entry name" value="BCD1"/>
</dbReference>
<evidence type="ECO:0000256" key="1">
    <source>
        <dbReference type="ARBA" id="ARBA00022499"/>
    </source>
</evidence>
<keyword evidence="5 13" id="KW-0863">Zinc-finger</keyword>
<dbReference type="FunFam" id="3.30.60.190:FF:000001">
    <property type="entry name" value="box C/D snoRNA protein 1"/>
    <property type="match status" value="1"/>
</dbReference>
<evidence type="ECO:0000256" key="4">
    <source>
        <dbReference type="ARBA" id="ARBA00022723"/>
    </source>
</evidence>
<comment type="caution">
    <text evidence="15">The sequence shown here is derived from an EMBL/GenBank/DDBJ whole genome shotgun (WGS) entry which is preliminary data.</text>
</comment>
<gene>
    <name evidence="15" type="ORF">CDD82_3990</name>
</gene>
<keyword evidence="4" id="KW-0479">Metal-binding</keyword>
<dbReference type="AlphaFoldDB" id="A0A2C5Z9Q7"/>
<evidence type="ECO:0000256" key="10">
    <source>
        <dbReference type="ARBA" id="ARBA00061949"/>
    </source>
</evidence>
<dbReference type="Pfam" id="PF04438">
    <property type="entry name" value="zf-HIT"/>
    <property type="match status" value="1"/>
</dbReference>
<comment type="similarity">
    <text evidence="9">Belongs to the BCD1 family.</text>
</comment>
<dbReference type="PANTHER" id="PTHR13483">
    <property type="entry name" value="BOX C_D SNORNA PROTEIN 1-RELATED"/>
    <property type="match status" value="1"/>
</dbReference>
<evidence type="ECO:0000256" key="7">
    <source>
        <dbReference type="ARBA" id="ARBA00022843"/>
    </source>
</evidence>
<accession>A0A2C5Z9Q7</accession>
<dbReference type="OrthoDB" id="272357at2759"/>
<dbReference type="PROSITE" id="PS51083">
    <property type="entry name" value="ZF_HIT"/>
    <property type="match status" value="1"/>
</dbReference>
<dbReference type="CDD" id="cd23023">
    <property type="entry name" value="zf-HIT_BCD1"/>
    <property type="match status" value="1"/>
</dbReference>
<dbReference type="Pfam" id="PF25790">
    <property type="entry name" value="BCD1"/>
    <property type="match status" value="1"/>
</dbReference>
<evidence type="ECO:0000256" key="8">
    <source>
        <dbReference type="ARBA" id="ARBA00049598"/>
    </source>
</evidence>
<evidence type="ECO:0000256" key="9">
    <source>
        <dbReference type="ARBA" id="ARBA00049654"/>
    </source>
</evidence>
<proteinExistence type="inferred from homology"/>
<dbReference type="Proteomes" id="UP000224854">
    <property type="component" value="Unassembled WGS sequence"/>
</dbReference>
<evidence type="ECO:0000313" key="16">
    <source>
        <dbReference type="Proteomes" id="UP000224854"/>
    </source>
</evidence>
<dbReference type="GO" id="GO:0000463">
    <property type="term" value="P:maturation of LSU-rRNA from tricistronic rRNA transcript (SSU-rRNA, 5.8S rRNA, LSU-rRNA)"/>
    <property type="evidence" value="ECO:0007669"/>
    <property type="project" value="TreeGrafter"/>
</dbReference>